<feature type="transmembrane region" description="Helical" evidence="1">
    <location>
        <begin position="117"/>
        <end position="137"/>
    </location>
</feature>
<gene>
    <name evidence="2" type="ORF">ACFOUR_17630</name>
</gene>
<evidence type="ECO:0008006" key="4">
    <source>
        <dbReference type="Google" id="ProtNLM"/>
    </source>
</evidence>
<comment type="caution">
    <text evidence="2">The sequence shown here is derived from an EMBL/GenBank/DDBJ whole genome shotgun (WGS) entry which is preliminary data.</text>
</comment>
<proteinExistence type="predicted"/>
<feature type="transmembrane region" description="Helical" evidence="1">
    <location>
        <begin position="21"/>
        <end position="42"/>
    </location>
</feature>
<dbReference type="GeneID" id="73901546"/>
<dbReference type="Proteomes" id="UP001595846">
    <property type="component" value="Unassembled WGS sequence"/>
</dbReference>
<keyword evidence="3" id="KW-1185">Reference proteome</keyword>
<dbReference type="AlphaFoldDB" id="A0ABD5NT29"/>
<sequence length="233" mass="24263">MSSVETGTSSGHGFGLSSRDVRVISGATGLLVVTIAVMYAMATTPLAALNRQLFAYPIVGVLVYGVAIGGGEYVAERGVERGDLGIAALGTGILILAFGIFGAGVLAIAPLDLRVEILAISAAVTAILTALVATYVYGRAKSFASWGTYATYAFLGGIGAIAIGTFVLPELLLVGFGLVFLGFMLRLGWEIWRVRENRTASTTIQAIGVYVAIAGVFVHVLQLVLRYALSRNG</sequence>
<feature type="transmembrane region" description="Helical" evidence="1">
    <location>
        <begin position="174"/>
        <end position="192"/>
    </location>
</feature>
<evidence type="ECO:0000256" key="1">
    <source>
        <dbReference type="SAM" id="Phobius"/>
    </source>
</evidence>
<keyword evidence="1" id="KW-0812">Transmembrane</keyword>
<keyword evidence="1" id="KW-1133">Transmembrane helix</keyword>
<feature type="transmembrane region" description="Helical" evidence="1">
    <location>
        <begin position="204"/>
        <end position="225"/>
    </location>
</feature>
<accession>A0ABD5NT29</accession>
<feature type="transmembrane region" description="Helical" evidence="1">
    <location>
        <begin position="54"/>
        <end position="74"/>
    </location>
</feature>
<evidence type="ECO:0000313" key="2">
    <source>
        <dbReference type="EMBL" id="MFC3960184.1"/>
    </source>
</evidence>
<reference evidence="2 3" key="1">
    <citation type="journal article" date="2019" name="Int. J. Syst. Evol. Microbiol.">
        <title>The Global Catalogue of Microorganisms (GCM) 10K type strain sequencing project: providing services to taxonomists for standard genome sequencing and annotation.</title>
        <authorList>
            <consortium name="The Broad Institute Genomics Platform"/>
            <consortium name="The Broad Institute Genome Sequencing Center for Infectious Disease"/>
            <person name="Wu L."/>
            <person name="Ma J."/>
        </authorList>
    </citation>
    <scope>NUCLEOTIDE SEQUENCE [LARGE SCALE GENOMIC DNA]</scope>
    <source>
        <strain evidence="2 3">IBRC-M 10256</strain>
    </source>
</reference>
<name>A0ABD5NT29_9EURY</name>
<organism evidence="2 3">
    <name type="scientific">Halovivax cerinus</name>
    <dbReference type="NCBI Taxonomy" id="1487865"/>
    <lineage>
        <taxon>Archaea</taxon>
        <taxon>Methanobacteriati</taxon>
        <taxon>Methanobacteriota</taxon>
        <taxon>Stenosarchaea group</taxon>
        <taxon>Halobacteria</taxon>
        <taxon>Halobacteriales</taxon>
        <taxon>Natrialbaceae</taxon>
        <taxon>Halovivax</taxon>
    </lineage>
</organism>
<evidence type="ECO:0000313" key="3">
    <source>
        <dbReference type="Proteomes" id="UP001595846"/>
    </source>
</evidence>
<dbReference type="EMBL" id="JBHSAQ010000016">
    <property type="protein sequence ID" value="MFC3960184.1"/>
    <property type="molecule type" value="Genomic_DNA"/>
</dbReference>
<dbReference type="RefSeq" id="WP_256532463.1">
    <property type="nucleotide sequence ID" value="NZ_CP101824.1"/>
</dbReference>
<keyword evidence="1" id="KW-0472">Membrane</keyword>
<protein>
    <recommendedName>
        <fullName evidence="4">Bax inhibitor-1/YccA family protein</fullName>
    </recommendedName>
</protein>
<feature type="transmembrane region" description="Helical" evidence="1">
    <location>
        <begin position="149"/>
        <end position="168"/>
    </location>
</feature>
<feature type="transmembrane region" description="Helical" evidence="1">
    <location>
        <begin position="86"/>
        <end position="111"/>
    </location>
</feature>